<feature type="region of interest" description="Disordered" evidence="1">
    <location>
        <begin position="15"/>
        <end position="45"/>
    </location>
</feature>
<feature type="compositionally biased region" description="Polar residues" evidence="1">
    <location>
        <begin position="18"/>
        <end position="27"/>
    </location>
</feature>
<accession>A0A9D8PYG2</accession>
<dbReference type="AlphaFoldDB" id="A0A9D8PYG2"/>
<proteinExistence type="predicted"/>
<organism evidence="2 3">
    <name type="scientific">Stenotrophomonas nitritireducens</name>
    <dbReference type="NCBI Taxonomy" id="83617"/>
    <lineage>
        <taxon>Bacteria</taxon>
        <taxon>Pseudomonadati</taxon>
        <taxon>Pseudomonadota</taxon>
        <taxon>Gammaproteobacteria</taxon>
        <taxon>Lysobacterales</taxon>
        <taxon>Lysobacteraceae</taxon>
        <taxon>Stenotrophomonas</taxon>
    </lineage>
</organism>
<protein>
    <submittedName>
        <fullName evidence="2">Uncharacterized protein</fullName>
    </submittedName>
</protein>
<sequence length="105" mass="11218">PGDIFCWRQLPPVRLANQDDSTSTQAPGQKLDGASDTSADPGGTDTSRHIRFLVSDVAACIVVDEIDLMGDAEFFGTLSGVNGLWIRCALSVMLKNRGMSKSETS</sequence>
<comment type="caution">
    <text evidence="2">The sequence shown here is derived from an EMBL/GenBank/DDBJ whole genome shotgun (WGS) entry which is preliminary data.</text>
</comment>
<name>A0A9D8PYG2_9GAMM</name>
<evidence type="ECO:0000256" key="1">
    <source>
        <dbReference type="SAM" id="MobiDB-lite"/>
    </source>
</evidence>
<evidence type="ECO:0000313" key="2">
    <source>
        <dbReference type="EMBL" id="MBN8798312.1"/>
    </source>
</evidence>
<dbReference type="EMBL" id="JAFKMG010000304">
    <property type="protein sequence ID" value="MBN8798312.1"/>
    <property type="molecule type" value="Genomic_DNA"/>
</dbReference>
<gene>
    <name evidence="2" type="ORF">J0H45_02985</name>
</gene>
<evidence type="ECO:0000313" key="3">
    <source>
        <dbReference type="Proteomes" id="UP000664815"/>
    </source>
</evidence>
<reference evidence="2" key="1">
    <citation type="submission" date="2021-02" db="EMBL/GenBank/DDBJ databases">
        <title>Thiocyanate and organic carbon inputs drive convergent selection for specific autotrophic Afipia and Thiobacillus strains within complex microbiomes.</title>
        <authorList>
            <person name="Huddy R.J."/>
            <person name="Sachdeva R."/>
            <person name="Kadzinga F."/>
            <person name="Kantor R.S."/>
            <person name="Harrison S.T.L."/>
            <person name="Banfield J.F."/>
        </authorList>
    </citation>
    <scope>NUCLEOTIDE SEQUENCE</scope>
    <source>
        <strain evidence="2">SCN18_10_11_15_R1_P_69_7</strain>
    </source>
</reference>
<feature type="non-terminal residue" evidence="2">
    <location>
        <position position="1"/>
    </location>
</feature>
<dbReference type="Proteomes" id="UP000664815">
    <property type="component" value="Unassembled WGS sequence"/>
</dbReference>